<keyword evidence="3" id="KW-1185">Reference proteome</keyword>
<reference evidence="3" key="1">
    <citation type="submission" date="2016-11" db="EMBL/GenBank/DDBJ databases">
        <title>Dehalogenimonas formicexedens sp. nov., a chlorinated alkane respiring bacterium isolated from contaminated groundwater.</title>
        <authorList>
            <person name="Key T.A."/>
            <person name="Bowman K.S."/>
            <person name="Lee I."/>
            <person name="Chun J."/>
            <person name="Albuquerque L."/>
            <person name="da Costa M.S."/>
            <person name="Rainey F.A."/>
            <person name="Moe W.M."/>
        </authorList>
    </citation>
    <scope>NUCLEOTIDE SEQUENCE [LARGE SCALE GENOMIC DNA]</scope>
    <source>
        <strain evidence="3">NSZ-14</strain>
    </source>
</reference>
<name>A0A1P8F9W3_9CHLR</name>
<accession>A0A1P8F9W3</accession>
<organism evidence="2 3">
    <name type="scientific">Dehalogenimonas formicexedens</name>
    <dbReference type="NCBI Taxonomy" id="1839801"/>
    <lineage>
        <taxon>Bacteria</taxon>
        <taxon>Bacillati</taxon>
        <taxon>Chloroflexota</taxon>
        <taxon>Dehalococcoidia</taxon>
        <taxon>Dehalococcoidales</taxon>
        <taxon>Dehalococcoidaceae</taxon>
        <taxon>Dehalogenimonas</taxon>
    </lineage>
</organism>
<feature type="transmembrane region" description="Helical" evidence="1">
    <location>
        <begin position="106"/>
        <end position="124"/>
    </location>
</feature>
<evidence type="ECO:0008006" key="4">
    <source>
        <dbReference type="Google" id="ProtNLM"/>
    </source>
</evidence>
<dbReference type="Proteomes" id="UP000185934">
    <property type="component" value="Chromosome"/>
</dbReference>
<dbReference type="KEGG" id="dfo:Dform_01915"/>
<feature type="transmembrane region" description="Helical" evidence="1">
    <location>
        <begin position="80"/>
        <end position="99"/>
    </location>
</feature>
<dbReference type="STRING" id="1839801.Dform_01915"/>
<dbReference type="EMBL" id="CP018258">
    <property type="protein sequence ID" value="APV45230.1"/>
    <property type="molecule type" value="Genomic_DNA"/>
</dbReference>
<proteinExistence type="predicted"/>
<feature type="transmembrane region" description="Helical" evidence="1">
    <location>
        <begin position="167"/>
        <end position="192"/>
    </location>
</feature>
<dbReference type="InterPro" id="IPR009339">
    <property type="entry name" value="DUF998"/>
</dbReference>
<feature type="transmembrane region" description="Helical" evidence="1">
    <location>
        <begin position="136"/>
        <end position="155"/>
    </location>
</feature>
<sequence>MNRSQPILSIVNATNTISNARNQIYALPKVLALRSSNIATVMGLAFPAIFLGGTTALEIYQPGYNRVSNTISELVWGPAGWVENLMFVAFALTLVLLGMRIMAARLPLLAAALGFAVIAVFPTQAPDSAPTFGSLVHQYTAQGIAAALPVACFMLARTLRKCEEHRFLVMCSLTGGVIGATLNLAGLVAIYADTNWIGGIERLIVLNGLIWIQLSSIHLWLADRKAREGDRFQYRNPKRCSVKGPPAMRPVMASAFDLNENHAQRRYKSGFQPD</sequence>
<keyword evidence="1" id="KW-0472">Membrane</keyword>
<feature type="transmembrane region" description="Helical" evidence="1">
    <location>
        <begin position="204"/>
        <end position="222"/>
    </location>
</feature>
<keyword evidence="1" id="KW-0812">Transmembrane</keyword>
<dbReference type="AlphaFoldDB" id="A0A1P8F9W3"/>
<feature type="transmembrane region" description="Helical" evidence="1">
    <location>
        <begin position="38"/>
        <end position="60"/>
    </location>
</feature>
<evidence type="ECO:0000256" key="1">
    <source>
        <dbReference type="SAM" id="Phobius"/>
    </source>
</evidence>
<evidence type="ECO:0000313" key="3">
    <source>
        <dbReference type="Proteomes" id="UP000185934"/>
    </source>
</evidence>
<protein>
    <recommendedName>
        <fullName evidence="4">DUF998 domain-containing protein</fullName>
    </recommendedName>
</protein>
<evidence type="ECO:0000313" key="2">
    <source>
        <dbReference type="EMBL" id="APV45230.1"/>
    </source>
</evidence>
<dbReference type="Pfam" id="PF06197">
    <property type="entry name" value="DUF998"/>
    <property type="match status" value="1"/>
</dbReference>
<keyword evidence="1" id="KW-1133">Transmembrane helix</keyword>
<gene>
    <name evidence="2" type="ORF">Dform_01915</name>
</gene>